<dbReference type="GO" id="GO:0042254">
    <property type="term" value="P:ribosome biogenesis"/>
    <property type="evidence" value="ECO:0007669"/>
    <property type="project" value="UniProtKB-KW"/>
</dbReference>
<accession>A0A662ZF63</accession>
<dbReference type="SUPFAM" id="SSF158710">
    <property type="entry name" value="PSPTO4464-like"/>
    <property type="match status" value="1"/>
</dbReference>
<evidence type="ECO:0000256" key="1">
    <source>
        <dbReference type="ARBA" id="ARBA00022490"/>
    </source>
</evidence>
<dbReference type="RefSeq" id="WP_031578209.1">
    <property type="nucleotide sequence ID" value="NZ_FOXF01000005.1"/>
</dbReference>
<sequence>MPKYTDFFHKNDIPDDDGWVSKSSEKRHARHLRDVAIEILALADSEFDRIPFGDNDSLREAMLVAKKLKPRSEELRRQILHVESLMRVASEDDVKLFENMLKAIKGAKVSENAQFHRLETLRDELIATGMEKINSLMSENPSIDRQKLRALVSKAQKEAEKENSDRRYYRELFQFLKTNINQEQSDE</sequence>
<dbReference type="GO" id="GO:0005829">
    <property type="term" value="C:cytosol"/>
    <property type="evidence" value="ECO:0007669"/>
    <property type="project" value="TreeGrafter"/>
</dbReference>
<dbReference type="PANTHER" id="PTHR38101">
    <property type="entry name" value="UPF0307 PROTEIN YJGA"/>
    <property type="match status" value="1"/>
</dbReference>
<dbReference type="EMBL" id="FOXF01000005">
    <property type="protein sequence ID" value="SFP12999.1"/>
    <property type="molecule type" value="Genomic_DNA"/>
</dbReference>
<dbReference type="InterPro" id="IPR023153">
    <property type="entry name" value="DarP_sf"/>
</dbReference>
<evidence type="ECO:0000256" key="2">
    <source>
        <dbReference type="ARBA" id="ARBA00022517"/>
    </source>
</evidence>
<evidence type="ECO:0000256" key="3">
    <source>
        <dbReference type="ARBA" id="ARBA00022730"/>
    </source>
</evidence>
<reference evidence="5 6" key="1">
    <citation type="submission" date="2016-10" db="EMBL/GenBank/DDBJ databases">
        <authorList>
            <person name="Varghese N."/>
            <person name="Submissions S."/>
        </authorList>
    </citation>
    <scope>NUCLEOTIDE SEQUENCE [LARGE SCALE GENOMIC DNA]</scope>
    <source>
        <strain evidence="5 6">DSM 1361</strain>
    </source>
</reference>
<dbReference type="Gene3D" id="1.10.60.30">
    <property type="entry name" value="PSPTO4464-like domains"/>
    <property type="match status" value="2"/>
</dbReference>
<dbReference type="Pfam" id="PF04751">
    <property type="entry name" value="DarP"/>
    <property type="match status" value="1"/>
</dbReference>
<evidence type="ECO:0000313" key="5">
    <source>
        <dbReference type="EMBL" id="SFP12999.1"/>
    </source>
</evidence>
<protein>
    <submittedName>
        <fullName evidence="5">Ribosome-associated protein</fullName>
    </submittedName>
</protein>
<keyword evidence="1" id="KW-0963">Cytoplasm</keyword>
<dbReference type="CDD" id="cd16331">
    <property type="entry name" value="YjgA-like"/>
    <property type="match status" value="1"/>
</dbReference>
<keyword evidence="6" id="KW-1185">Reference proteome</keyword>
<dbReference type="OrthoDB" id="5293604at2"/>
<keyword evidence="2" id="KW-0690">Ribosome biogenesis</keyword>
<dbReference type="InterPro" id="IPR006839">
    <property type="entry name" value="DarP"/>
</dbReference>
<keyword evidence="4" id="KW-0694">RNA-binding</keyword>
<proteinExistence type="predicted"/>
<organism evidence="5 6">
    <name type="scientific">Ruminobacter amylophilus</name>
    <dbReference type="NCBI Taxonomy" id="867"/>
    <lineage>
        <taxon>Bacteria</taxon>
        <taxon>Pseudomonadati</taxon>
        <taxon>Pseudomonadota</taxon>
        <taxon>Gammaproteobacteria</taxon>
        <taxon>Aeromonadales</taxon>
        <taxon>Succinivibrionaceae</taxon>
        <taxon>Ruminobacter</taxon>
    </lineage>
</organism>
<evidence type="ECO:0000256" key="4">
    <source>
        <dbReference type="ARBA" id="ARBA00022884"/>
    </source>
</evidence>
<dbReference type="PIRSF" id="PIRSF016183">
    <property type="entry name" value="UCP016183"/>
    <property type="match status" value="1"/>
</dbReference>
<keyword evidence="3" id="KW-0699">rRNA-binding</keyword>
<dbReference type="Proteomes" id="UP000243745">
    <property type="component" value="Unassembled WGS sequence"/>
</dbReference>
<dbReference type="AlphaFoldDB" id="A0A662ZF63"/>
<evidence type="ECO:0000313" key="6">
    <source>
        <dbReference type="Proteomes" id="UP000243745"/>
    </source>
</evidence>
<dbReference type="PANTHER" id="PTHR38101:SF1">
    <property type="entry name" value="UPF0307 PROTEIN YJGA"/>
    <property type="match status" value="1"/>
</dbReference>
<name>A0A662ZF63_9GAMM</name>
<gene>
    <name evidence="5" type="ORF">SAMN02910344_00516</name>
</gene>
<dbReference type="NCBIfam" id="NF003593">
    <property type="entry name" value="PRK05255.1-1"/>
    <property type="match status" value="1"/>
</dbReference>
<dbReference type="GO" id="GO:0019843">
    <property type="term" value="F:rRNA binding"/>
    <property type="evidence" value="ECO:0007669"/>
    <property type="project" value="UniProtKB-KW"/>
</dbReference>